<proteinExistence type="predicted"/>
<reference evidence="2 3" key="1">
    <citation type="submission" date="2015-10" db="EMBL/GenBank/DDBJ databases">
        <title>Genome analyses suggest a sexual origin of heterokaryosis in a supposedly ancient asexual fungus.</title>
        <authorList>
            <person name="Ropars J."/>
            <person name="Sedzielewska K."/>
            <person name="Noel J."/>
            <person name="Charron P."/>
            <person name="Farinelli L."/>
            <person name="Marton T."/>
            <person name="Kruger M."/>
            <person name="Pelin A."/>
            <person name="Brachmann A."/>
            <person name="Corradi N."/>
        </authorList>
    </citation>
    <scope>NUCLEOTIDE SEQUENCE [LARGE SCALE GENOMIC DNA]</scope>
    <source>
        <strain evidence="2 3">A4</strain>
    </source>
</reference>
<organism evidence="2 3">
    <name type="scientific">Rhizophagus irregularis</name>
    <dbReference type="NCBI Taxonomy" id="588596"/>
    <lineage>
        <taxon>Eukaryota</taxon>
        <taxon>Fungi</taxon>
        <taxon>Fungi incertae sedis</taxon>
        <taxon>Mucoromycota</taxon>
        <taxon>Glomeromycotina</taxon>
        <taxon>Glomeromycetes</taxon>
        <taxon>Glomerales</taxon>
        <taxon>Glomeraceae</taxon>
        <taxon>Rhizophagus</taxon>
    </lineage>
</organism>
<sequence length="364" mass="41918">MIDEFDRFCLTQHQNVGDTIDQIDQMRELTKLVNDRSAEGIKSIVFAGSFLITTIFKGRNLKIKRVIEPVGVSTPLNSTRIIEASDFTKEQHIKFFHNIQVNRNLYFSEKVVDDIYSRTNGYAGLEGLLASLCIEYTSNEKALDFSIWNERFMEFIHNPSKCKISAIKHIEKYLPADNTDNNDNTYIKDARHLLERFLQRGSLPSSEFANDDIAIVYLRAIGIIKNQDNNYVFTSNIIFDLLSRGFNLSGHVRNDVIFDPLAANQHSFSETVIQKELYALLCTAVSYPFYKIFRETKTLEKFDKRCNIWVCTNKEYGIECKVNKVSNNEIVSANDRLLDTQKDEKNQKKKFTSKCKNPSQLHGG</sequence>
<dbReference type="Proteomes" id="UP000234323">
    <property type="component" value="Unassembled WGS sequence"/>
</dbReference>
<keyword evidence="3" id="KW-1185">Reference proteome</keyword>
<comment type="caution">
    <text evidence="2">The sequence shown here is derived from an EMBL/GenBank/DDBJ whole genome shotgun (WGS) entry which is preliminary data.</text>
</comment>
<name>A0A2I1G800_9GLOM</name>
<dbReference type="EMBL" id="LLXI01000215">
    <property type="protein sequence ID" value="PKY42754.1"/>
    <property type="molecule type" value="Genomic_DNA"/>
</dbReference>
<evidence type="ECO:0000313" key="2">
    <source>
        <dbReference type="EMBL" id="PKY42754.1"/>
    </source>
</evidence>
<evidence type="ECO:0000256" key="1">
    <source>
        <dbReference type="SAM" id="MobiDB-lite"/>
    </source>
</evidence>
<dbReference type="VEuPathDB" id="FungiDB:FUN_012718"/>
<dbReference type="AlphaFoldDB" id="A0A2I1G800"/>
<feature type="compositionally biased region" description="Polar residues" evidence="1">
    <location>
        <begin position="354"/>
        <end position="364"/>
    </location>
</feature>
<dbReference type="VEuPathDB" id="FungiDB:RhiirFUN_002182"/>
<gene>
    <name evidence="2" type="ORF">RhiirA4_456608</name>
</gene>
<accession>A0A2I1G800</accession>
<protein>
    <submittedName>
        <fullName evidence="2">Uncharacterized protein</fullName>
    </submittedName>
</protein>
<evidence type="ECO:0000313" key="3">
    <source>
        <dbReference type="Proteomes" id="UP000234323"/>
    </source>
</evidence>
<feature type="region of interest" description="Disordered" evidence="1">
    <location>
        <begin position="344"/>
        <end position="364"/>
    </location>
</feature>